<dbReference type="InterPro" id="IPR001173">
    <property type="entry name" value="Glyco_trans_2-like"/>
</dbReference>
<dbReference type="PANTHER" id="PTHR22916:SF51">
    <property type="entry name" value="GLYCOSYLTRANSFERASE EPSH-RELATED"/>
    <property type="match status" value="1"/>
</dbReference>
<dbReference type="STRING" id="1286171.EAL2_c19070"/>
<dbReference type="RefSeq" id="WP_025436140.1">
    <property type="nucleotide sequence ID" value="NZ_CP007452.1"/>
</dbReference>
<dbReference type="PATRIC" id="fig|1286171.3.peg.1856"/>
<dbReference type="HOGENOM" id="CLU_025996_25_1_9"/>
<keyword evidence="1 4" id="KW-0328">Glycosyltransferase</keyword>
<dbReference type="CDD" id="cd00761">
    <property type="entry name" value="Glyco_tranf_GTA_type"/>
    <property type="match status" value="1"/>
</dbReference>
<dbReference type="OrthoDB" id="9785185at2"/>
<gene>
    <name evidence="4" type="primary">epsJ3</name>
    <name evidence="4" type="ORF">EAL2_c19070</name>
</gene>
<dbReference type="PANTHER" id="PTHR22916">
    <property type="entry name" value="GLYCOSYLTRANSFERASE"/>
    <property type="match status" value="1"/>
</dbReference>
<accession>W8TH97</accession>
<organism evidence="4 5">
    <name type="scientific">Peptoclostridium acidaminophilum DSM 3953</name>
    <dbReference type="NCBI Taxonomy" id="1286171"/>
    <lineage>
        <taxon>Bacteria</taxon>
        <taxon>Bacillati</taxon>
        <taxon>Bacillota</taxon>
        <taxon>Clostridia</taxon>
        <taxon>Peptostreptococcales</taxon>
        <taxon>Peptoclostridiaceae</taxon>
        <taxon>Peptoclostridium</taxon>
    </lineage>
</organism>
<feature type="domain" description="Glycosyltransferase 2-like" evidence="3">
    <location>
        <begin position="6"/>
        <end position="131"/>
    </location>
</feature>
<evidence type="ECO:0000313" key="5">
    <source>
        <dbReference type="Proteomes" id="UP000019591"/>
    </source>
</evidence>
<dbReference type="EMBL" id="CP007452">
    <property type="protein sequence ID" value="AHM57188.1"/>
    <property type="molecule type" value="Genomic_DNA"/>
</dbReference>
<evidence type="ECO:0000256" key="1">
    <source>
        <dbReference type="ARBA" id="ARBA00022676"/>
    </source>
</evidence>
<dbReference type="Pfam" id="PF00535">
    <property type="entry name" value="Glycos_transf_2"/>
    <property type="match status" value="1"/>
</dbReference>
<proteinExistence type="predicted"/>
<keyword evidence="5" id="KW-1185">Reference proteome</keyword>
<dbReference type="InterPro" id="IPR029044">
    <property type="entry name" value="Nucleotide-diphossugar_trans"/>
</dbReference>
<dbReference type="KEGG" id="eac:EAL2_c19070"/>
<name>W8TH97_PEPAC</name>
<evidence type="ECO:0000256" key="2">
    <source>
        <dbReference type="ARBA" id="ARBA00022679"/>
    </source>
</evidence>
<dbReference type="Gene3D" id="3.90.550.10">
    <property type="entry name" value="Spore Coat Polysaccharide Biosynthesis Protein SpsA, Chain A"/>
    <property type="match status" value="1"/>
</dbReference>
<keyword evidence="2 4" id="KW-0808">Transferase</keyword>
<dbReference type="GO" id="GO:0016757">
    <property type="term" value="F:glycosyltransferase activity"/>
    <property type="evidence" value="ECO:0007669"/>
    <property type="project" value="UniProtKB-KW"/>
</dbReference>
<dbReference type="eggNOG" id="COG0463">
    <property type="taxonomic scope" value="Bacteria"/>
</dbReference>
<dbReference type="AlphaFoldDB" id="W8TH97"/>
<dbReference type="Proteomes" id="UP000019591">
    <property type="component" value="Chromosome"/>
</dbReference>
<evidence type="ECO:0000259" key="3">
    <source>
        <dbReference type="Pfam" id="PF00535"/>
    </source>
</evidence>
<reference evidence="4 5" key="1">
    <citation type="journal article" date="2014" name="Genome Announc.">
        <title>Complete Genome Sequence of Amino Acid-Utilizing Eubacterium acidaminophilum al-2 (DSM 3953).</title>
        <authorList>
            <person name="Poehlein A."/>
            <person name="Andreesen J.R."/>
            <person name="Daniel R."/>
        </authorList>
    </citation>
    <scope>NUCLEOTIDE SEQUENCE [LARGE SCALE GENOMIC DNA]</scope>
    <source>
        <strain evidence="4 5">DSM 3953</strain>
    </source>
</reference>
<sequence length="334" mass="37466">MDPLISVIIPVYNAEGYIRKCLDSVIGQSYENLEIIVIDDGSTDESGNICDEYGKKDARIRVLHKGNGGVSTARNLGLKMATGKYVGFVDSDDWIEKDMYSFLVSMAEANDADVAACGYYINDDSPPMQDNECATQSMSQEAAIQTSFLNVSRFCFYGALWNKLFRSDIFKGNGIEFDESISVGEDMLFLSQCIMGSGKIVYSPIPKYHYACNEMGVTSKPFYSQKVSMLKALDKIESIVTPKYPQLAPVVHQRSIQTSCNYLRQAMYNKSFNDYEAIRRLRDNIKKGFVGVVMGSDLSLKDKIKLMLFSTSPKIYRQINSKYKAVGAVLKREK</sequence>
<evidence type="ECO:0000313" key="4">
    <source>
        <dbReference type="EMBL" id="AHM57188.1"/>
    </source>
</evidence>
<dbReference type="SUPFAM" id="SSF53448">
    <property type="entry name" value="Nucleotide-diphospho-sugar transferases"/>
    <property type="match status" value="1"/>
</dbReference>
<dbReference type="EC" id="2.4.-.-" evidence="4"/>
<protein>
    <submittedName>
        <fullName evidence="4">Putative glycosyltransferase EpsJ</fullName>
        <ecNumber evidence="4">2.4.-.-</ecNumber>
    </submittedName>
</protein>